<dbReference type="PANTHER" id="PTHR34477">
    <property type="entry name" value="UPF0213 PROTEIN YHBQ"/>
    <property type="match status" value="1"/>
</dbReference>
<evidence type="ECO:0000313" key="3">
    <source>
        <dbReference type="EMBL" id="SJM91572.1"/>
    </source>
</evidence>
<dbReference type="Gene3D" id="3.40.1440.10">
    <property type="entry name" value="GIY-YIG endonuclease"/>
    <property type="match status" value="1"/>
</dbReference>
<dbReference type="InterPro" id="IPR050190">
    <property type="entry name" value="UPF0213_domain"/>
</dbReference>
<dbReference type="PROSITE" id="PS50164">
    <property type="entry name" value="GIY_YIG"/>
    <property type="match status" value="1"/>
</dbReference>
<dbReference type="CDD" id="cd10456">
    <property type="entry name" value="GIY-YIG_UPF0213"/>
    <property type="match status" value="1"/>
</dbReference>
<keyword evidence="4" id="KW-1185">Reference proteome</keyword>
<dbReference type="AlphaFoldDB" id="A0A1R4H5N4"/>
<dbReference type="Pfam" id="PF01541">
    <property type="entry name" value="GIY-YIG"/>
    <property type="match status" value="1"/>
</dbReference>
<protein>
    <submittedName>
        <fullName evidence="3">Excinuclease ABC C subunit domain protein</fullName>
    </submittedName>
</protein>
<proteinExistence type="inferred from homology"/>
<accession>A0A1R4H5N4</accession>
<reference evidence="4" key="1">
    <citation type="submission" date="2017-02" db="EMBL/GenBank/DDBJ databases">
        <authorList>
            <person name="Daims H."/>
        </authorList>
    </citation>
    <scope>NUCLEOTIDE SEQUENCE [LARGE SCALE GENOMIC DNA]</scope>
</reference>
<sequence>MNWSVYIILCSDDSLYTGITTDIVRRYTQHTTQRGAKYFRGRLPKQLVYIETCHSRSAASQRECAIKKLSRLQKLQLIASRKLTVVSAFKVEQVL</sequence>
<evidence type="ECO:0000256" key="1">
    <source>
        <dbReference type="ARBA" id="ARBA00007435"/>
    </source>
</evidence>
<dbReference type="OrthoDB" id="9797095at2"/>
<comment type="similarity">
    <text evidence="1">Belongs to the UPF0213 family.</text>
</comment>
<dbReference type="RefSeq" id="WP_087143014.1">
    <property type="nucleotide sequence ID" value="NZ_FUKI01000093.1"/>
</dbReference>
<organism evidence="3 4">
    <name type="scientific">Crenothrix polyspora</name>
    <dbReference type="NCBI Taxonomy" id="360316"/>
    <lineage>
        <taxon>Bacteria</taxon>
        <taxon>Pseudomonadati</taxon>
        <taxon>Pseudomonadota</taxon>
        <taxon>Gammaproteobacteria</taxon>
        <taxon>Methylococcales</taxon>
        <taxon>Crenotrichaceae</taxon>
        <taxon>Crenothrix</taxon>
    </lineage>
</organism>
<dbReference type="Proteomes" id="UP000195667">
    <property type="component" value="Unassembled WGS sequence"/>
</dbReference>
<evidence type="ECO:0000259" key="2">
    <source>
        <dbReference type="PROSITE" id="PS50164"/>
    </source>
</evidence>
<dbReference type="PANTHER" id="PTHR34477:SF1">
    <property type="entry name" value="UPF0213 PROTEIN YHBQ"/>
    <property type="match status" value="1"/>
</dbReference>
<dbReference type="SUPFAM" id="SSF82771">
    <property type="entry name" value="GIY-YIG endonuclease"/>
    <property type="match status" value="1"/>
</dbReference>
<dbReference type="InterPro" id="IPR035901">
    <property type="entry name" value="GIY-YIG_endonuc_sf"/>
</dbReference>
<evidence type="ECO:0000313" key="4">
    <source>
        <dbReference type="Proteomes" id="UP000195667"/>
    </source>
</evidence>
<gene>
    <name evidence="3" type="ORF">CRENPOLYSF1_20030</name>
</gene>
<feature type="domain" description="GIY-YIG" evidence="2">
    <location>
        <begin position="1"/>
        <end position="76"/>
    </location>
</feature>
<name>A0A1R4H5N4_9GAMM</name>
<dbReference type="EMBL" id="FUKI01000093">
    <property type="protein sequence ID" value="SJM91572.1"/>
    <property type="molecule type" value="Genomic_DNA"/>
</dbReference>
<dbReference type="InterPro" id="IPR000305">
    <property type="entry name" value="GIY-YIG_endonuc"/>
</dbReference>